<comment type="caution">
    <text evidence="2">The sequence shown here is derived from an EMBL/GenBank/DDBJ whole genome shotgun (WGS) entry which is preliminary data.</text>
</comment>
<evidence type="ECO:0000256" key="1">
    <source>
        <dbReference type="SAM" id="SignalP"/>
    </source>
</evidence>
<keyword evidence="3" id="KW-1185">Reference proteome</keyword>
<evidence type="ECO:0000313" key="3">
    <source>
        <dbReference type="Proteomes" id="UP000777774"/>
    </source>
</evidence>
<feature type="signal peptide" evidence="1">
    <location>
        <begin position="1"/>
        <end position="28"/>
    </location>
</feature>
<reference evidence="2 3" key="1">
    <citation type="submission" date="2020-04" db="EMBL/GenBank/DDBJ databases">
        <title>MicrobeNet Type strains.</title>
        <authorList>
            <person name="Nicholson A.C."/>
        </authorList>
    </citation>
    <scope>NUCLEOTIDE SEQUENCE [LARGE SCALE GENOMIC DNA]</scope>
    <source>
        <strain evidence="2 3">ATCC BAA-787</strain>
    </source>
</reference>
<dbReference type="RefSeq" id="WP_168676533.1">
    <property type="nucleotide sequence ID" value="NZ_JAAXOY010000003.1"/>
</dbReference>
<dbReference type="Proteomes" id="UP000777774">
    <property type="component" value="Unassembled WGS sequence"/>
</dbReference>
<dbReference type="EMBL" id="JAAXOY010000003">
    <property type="protein sequence ID" value="NKY38119.1"/>
    <property type="molecule type" value="Genomic_DNA"/>
</dbReference>
<evidence type="ECO:0000313" key="2">
    <source>
        <dbReference type="EMBL" id="NKY38119.1"/>
    </source>
</evidence>
<keyword evidence="1" id="KW-0732">Signal</keyword>
<accession>A0ABX1JVX9</accession>
<gene>
    <name evidence="2" type="ORF">HGA02_00850</name>
</gene>
<sequence length="108" mass="11383">MRNRMIALASAALVAGAGAVAVAPSASAGAYCSITAANHTSYMAYTDTIMGCVTTRARAGVRAGSAATTWTPWSVKTGDGRAAAYGNDVLNGHHRAYYEQLKYWERYS</sequence>
<feature type="chain" id="PRO_5045971640" description="Secreted protein" evidence="1">
    <location>
        <begin position="29"/>
        <end position="108"/>
    </location>
</feature>
<proteinExistence type="predicted"/>
<organism evidence="2 3">
    <name type="scientific">Cellulomonas septica</name>
    <dbReference type="NCBI Taxonomy" id="285080"/>
    <lineage>
        <taxon>Bacteria</taxon>
        <taxon>Bacillati</taxon>
        <taxon>Actinomycetota</taxon>
        <taxon>Actinomycetes</taxon>
        <taxon>Micrococcales</taxon>
        <taxon>Cellulomonadaceae</taxon>
        <taxon>Cellulomonas</taxon>
    </lineage>
</organism>
<protein>
    <recommendedName>
        <fullName evidence="4">Secreted protein</fullName>
    </recommendedName>
</protein>
<evidence type="ECO:0008006" key="4">
    <source>
        <dbReference type="Google" id="ProtNLM"/>
    </source>
</evidence>
<name>A0ABX1JVX9_9CELL</name>